<evidence type="ECO:0000256" key="2">
    <source>
        <dbReference type="ARBA" id="ARBA00022801"/>
    </source>
</evidence>
<organism evidence="5 6">
    <name type="scientific">Penicilliopsis zonata CBS 506.65</name>
    <dbReference type="NCBI Taxonomy" id="1073090"/>
    <lineage>
        <taxon>Eukaryota</taxon>
        <taxon>Fungi</taxon>
        <taxon>Dikarya</taxon>
        <taxon>Ascomycota</taxon>
        <taxon>Pezizomycotina</taxon>
        <taxon>Eurotiomycetes</taxon>
        <taxon>Eurotiomycetidae</taxon>
        <taxon>Eurotiales</taxon>
        <taxon>Aspergillaceae</taxon>
        <taxon>Penicilliopsis</taxon>
    </lineage>
</organism>
<dbReference type="Gene3D" id="3.40.50.1820">
    <property type="entry name" value="alpha/beta hydrolase"/>
    <property type="match status" value="1"/>
</dbReference>
<dbReference type="SUPFAM" id="SSF53474">
    <property type="entry name" value="alpha/beta-Hydrolases"/>
    <property type="match status" value="1"/>
</dbReference>
<keyword evidence="2" id="KW-0378">Hydrolase</keyword>
<dbReference type="Proteomes" id="UP000184188">
    <property type="component" value="Unassembled WGS sequence"/>
</dbReference>
<protein>
    <recommendedName>
        <fullName evidence="4">Fungal lipase-type domain-containing protein</fullName>
    </recommendedName>
</protein>
<name>A0A1L9SDA8_9EURO</name>
<dbReference type="GeneID" id="34613610"/>
<evidence type="ECO:0000259" key="4">
    <source>
        <dbReference type="Pfam" id="PF01764"/>
    </source>
</evidence>
<evidence type="ECO:0000256" key="1">
    <source>
        <dbReference type="ARBA" id="ARBA00022729"/>
    </source>
</evidence>
<evidence type="ECO:0000313" key="5">
    <source>
        <dbReference type="EMBL" id="OJJ45159.1"/>
    </source>
</evidence>
<accession>A0A1L9SDA8</accession>
<keyword evidence="1 3" id="KW-0732">Signal</keyword>
<evidence type="ECO:0000313" key="6">
    <source>
        <dbReference type="Proteomes" id="UP000184188"/>
    </source>
</evidence>
<dbReference type="PANTHER" id="PTHR46640">
    <property type="entry name" value="TRIACYLGLYCEROL LIPASE, PUTATIVE (AFU_ORTHOLOGUE AFUA_6G06510)-RELATED"/>
    <property type="match status" value="1"/>
</dbReference>
<dbReference type="InterPro" id="IPR002921">
    <property type="entry name" value="Fungal_lipase-type"/>
</dbReference>
<dbReference type="GO" id="GO:0016787">
    <property type="term" value="F:hydrolase activity"/>
    <property type="evidence" value="ECO:0007669"/>
    <property type="project" value="UniProtKB-KW"/>
</dbReference>
<dbReference type="OrthoDB" id="426718at2759"/>
<gene>
    <name evidence="5" type="ORF">ASPZODRAFT_18065</name>
</gene>
<evidence type="ECO:0000256" key="3">
    <source>
        <dbReference type="SAM" id="SignalP"/>
    </source>
</evidence>
<dbReference type="InterPro" id="IPR051299">
    <property type="entry name" value="AB_hydrolase_lip/est"/>
</dbReference>
<dbReference type="PANTHER" id="PTHR46640:SF1">
    <property type="entry name" value="FUNGAL LIPASE-LIKE DOMAIN-CONTAINING PROTEIN-RELATED"/>
    <property type="match status" value="1"/>
</dbReference>
<dbReference type="VEuPathDB" id="FungiDB:ASPZODRAFT_18065"/>
<feature type="signal peptide" evidence="3">
    <location>
        <begin position="1"/>
        <end position="18"/>
    </location>
</feature>
<reference evidence="6" key="1">
    <citation type="journal article" date="2017" name="Genome Biol.">
        <title>Comparative genomics reveals high biological diversity and specific adaptations in the industrially and medically important fungal genus Aspergillus.</title>
        <authorList>
            <person name="de Vries R.P."/>
            <person name="Riley R."/>
            <person name="Wiebenga A."/>
            <person name="Aguilar-Osorio G."/>
            <person name="Amillis S."/>
            <person name="Uchima C.A."/>
            <person name="Anderluh G."/>
            <person name="Asadollahi M."/>
            <person name="Askin M."/>
            <person name="Barry K."/>
            <person name="Battaglia E."/>
            <person name="Bayram O."/>
            <person name="Benocci T."/>
            <person name="Braus-Stromeyer S.A."/>
            <person name="Caldana C."/>
            <person name="Canovas D."/>
            <person name="Cerqueira G.C."/>
            <person name="Chen F."/>
            <person name="Chen W."/>
            <person name="Choi C."/>
            <person name="Clum A."/>
            <person name="Dos Santos R.A."/>
            <person name="Damasio A.R."/>
            <person name="Diallinas G."/>
            <person name="Emri T."/>
            <person name="Fekete E."/>
            <person name="Flipphi M."/>
            <person name="Freyberg S."/>
            <person name="Gallo A."/>
            <person name="Gournas C."/>
            <person name="Habgood R."/>
            <person name="Hainaut M."/>
            <person name="Harispe M.L."/>
            <person name="Henrissat B."/>
            <person name="Hilden K.S."/>
            <person name="Hope R."/>
            <person name="Hossain A."/>
            <person name="Karabika E."/>
            <person name="Karaffa L."/>
            <person name="Karanyi Z."/>
            <person name="Krasevec N."/>
            <person name="Kuo A."/>
            <person name="Kusch H."/>
            <person name="LaButti K."/>
            <person name="Lagendijk E.L."/>
            <person name="Lapidus A."/>
            <person name="Levasseur A."/>
            <person name="Lindquist E."/>
            <person name="Lipzen A."/>
            <person name="Logrieco A.F."/>
            <person name="MacCabe A."/>
            <person name="Maekelae M.R."/>
            <person name="Malavazi I."/>
            <person name="Melin P."/>
            <person name="Meyer V."/>
            <person name="Mielnichuk N."/>
            <person name="Miskei M."/>
            <person name="Molnar A.P."/>
            <person name="Mule G."/>
            <person name="Ngan C.Y."/>
            <person name="Orejas M."/>
            <person name="Orosz E."/>
            <person name="Ouedraogo J.P."/>
            <person name="Overkamp K.M."/>
            <person name="Park H.-S."/>
            <person name="Perrone G."/>
            <person name="Piumi F."/>
            <person name="Punt P.J."/>
            <person name="Ram A.F."/>
            <person name="Ramon A."/>
            <person name="Rauscher S."/>
            <person name="Record E."/>
            <person name="Riano-Pachon D.M."/>
            <person name="Robert V."/>
            <person name="Roehrig J."/>
            <person name="Ruller R."/>
            <person name="Salamov A."/>
            <person name="Salih N.S."/>
            <person name="Samson R.A."/>
            <person name="Sandor E."/>
            <person name="Sanguinetti M."/>
            <person name="Schuetze T."/>
            <person name="Sepcic K."/>
            <person name="Shelest E."/>
            <person name="Sherlock G."/>
            <person name="Sophianopoulou V."/>
            <person name="Squina F.M."/>
            <person name="Sun H."/>
            <person name="Susca A."/>
            <person name="Todd R.B."/>
            <person name="Tsang A."/>
            <person name="Unkles S.E."/>
            <person name="van de Wiele N."/>
            <person name="van Rossen-Uffink D."/>
            <person name="Oliveira J.V."/>
            <person name="Vesth T.C."/>
            <person name="Visser J."/>
            <person name="Yu J.-H."/>
            <person name="Zhou M."/>
            <person name="Andersen M.R."/>
            <person name="Archer D.B."/>
            <person name="Baker S.E."/>
            <person name="Benoit I."/>
            <person name="Brakhage A.A."/>
            <person name="Braus G.H."/>
            <person name="Fischer R."/>
            <person name="Frisvad J.C."/>
            <person name="Goldman G.H."/>
            <person name="Houbraken J."/>
            <person name="Oakley B."/>
            <person name="Pocsi I."/>
            <person name="Scazzocchio C."/>
            <person name="Seiboth B."/>
            <person name="vanKuyk P.A."/>
            <person name="Wortman J."/>
            <person name="Dyer P.S."/>
            <person name="Grigoriev I.V."/>
        </authorList>
    </citation>
    <scope>NUCLEOTIDE SEQUENCE [LARGE SCALE GENOMIC DNA]</scope>
    <source>
        <strain evidence="6">CBS 506.65</strain>
    </source>
</reference>
<feature type="domain" description="Fungal lipase-type" evidence="4">
    <location>
        <begin position="85"/>
        <end position="218"/>
    </location>
</feature>
<dbReference type="RefSeq" id="XP_022579669.1">
    <property type="nucleotide sequence ID" value="XM_022727146.1"/>
</dbReference>
<feature type="chain" id="PRO_5013109609" description="Fungal lipase-type domain-containing protein" evidence="3">
    <location>
        <begin position="19"/>
        <end position="282"/>
    </location>
</feature>
<dbReference type="AlphaFoldDB" id="A0A1L9SDA8"/>
<dbReference type="Pfam" id="PF01764">
    <property type="entry name" value="Lipase_3"/>
    <property type="match status" value="1"/>
</dbReference>
<sequence length="282" mass="29444">MMSKTLVILLTGVSVASASPALLGRATSDPSAFAALQRSAELSSAAYTGCTGTAFDVTITLQINDAETDTQGFIGYSTTEETITVAMRGSTTVTDILNDIDTTLVTPTLSGVTFPSGVQIMNGIYSPWSSVHDTVIAEVAALIEEYPDYTLESTGHSLGGSLTYLSYIALAQNFPDKEITSTALAAFPIGNSEFAAFGTSISGTLKRGNNELDGVPNMYVSAPEDFVHYGTEYYSYGTEATCLLCSGERDTSCSAGNGLVGVTIGHFSSFGIEMGYAGCTTL</sequence>
<dbReference type="CDD" id="cd00519">
    <property type="entry name" value="Lipase_3"/>
    <property type="match status" value="1"/>
</dbReference>
<proteinExistence type="predicted"/>
<keyword evidence="6" id="KW-1185">Reference proteome</keyword>
<dbReference type="InterPro" id="IPR029058">
    <property type="entry name" value="AB_hydrolase_fold"/>
</dbReference>
<dbReference type="EMBL" id="KV878346">
    <property type="protein sequence ID" value="OJJ45159.1"/>
    <property type="molecule type" value="Genomic_DNA"/>
</dbReference>
<dbReference type="STRING" id="1073090.A0A1L9SDA8"/>
<dbReference type="GO" id="GO:0006629">
    <property type="term" value="P:lipid metabolic process"/>
    <property type="evidence" value="ECO:0007669"/>
    <property type="project" value="InterPro"/>
</dbReference>